<dbReference type="EMBL" id="CAJPDS010000014">
    <property type="protein sequence ID" value="CAF9914248.1"/>
    <property type="molecule type" value="Genomic_DNA"/>
</dbReference>
<feature type="domain" description="Glucose-methanol-choline oxidoreductase C-terminal" evidence="2">
    <location>
        <begin position="76"/>
        <end position="176"/>
    </location>
</feature>
<dbReference type="GO" id="GO:0016614">
    <property type="term" value="F:oxidoreductase activity, acting on CH-OH group of donors"/>
    <property type="evidence" value="ECO:0007669"/>
    <property type="project" value="InterPro"/>
</dbReference>
<dbReference type="InterPro" id="IPR007867">
    <property type="entry name" value="GMC_OxRtase_C"/>
</dbReference>
<dbReference type="InterPro" id="IPR012132">
    <property type="entry name" value="GMC_OxRdtase"/>
</dbReference>
<dbReference type="PANTHER" id="PTHR11552:SF138">
    <property type="entry name" value="DEHYDROGENASE PKFF-RELATED"/>
    <property type="match status" value="1"/>
</dbReference>
<evidence type="ECO:0000313" key="3">
    <source>
        <dbReference type="EMBL" id="CAF9914248.1"/>
    </source>
</evidence>
<gene>
    <name evidence="3" type="ORF">HETSPECPRED_001931</name>
</gene>
<proteinExistence type="inferred from homology"/>
<comment type="similarity">
    <text evidence="1">Belongs to the GMC oxidoreductase family.</text>
</comment>
<protein>
    <recommendedName>
        <fullName evidence="2">Glucose-methanol-choline oxidoreductase C-terminal domain-containing protein</fullName>
    </recommendedName>
</protein>
<accession>A0A8H3F1X6</accession>
<evidence type="ECO:0000313" key="4">
    <source>
        <dbReference type="Proteomes" id="UP000664521"/>
    </source>
</evidence>
<dbReference type="InterPro" id="IPR036188">
    <property type="entry name" value="FAD/NAD-bd_sf"/>
</dbReference>
<comment type="caution">
    <text evidence="3">The sequence shown here is derived from an EMBL/GenBank/DDBJ whole genome shotgun (WGS) entry which is preliminary data.</text>
</comment>
<evidence type="ECO:0000256" key="1">
    <source>
        <dbReference type="ARBA" id="ARBA00010790"/>
    </source>
</evidence>
<dbReference type="GO" id="GO:0044550">
    <property type="term" value="P:secondary metabolite biosynthetic process"/>
    <property type="evidence" value="ECO:0007669"/>
    <property type="project" value="TreeGrafter"/>
</dbReference>
<dbReference type="Proteomes" id="UP000664521">
    <property type="component" value="Unassembled WGS sequence"/>
</dbReference>
<reference evidence="3" key="1">
    <citation type="submission" date="2021-03" db="EMBL/GenBank/DDBJ databases">
        <authorList>
            <person name="Tagirdzhanova G."/>
        </authorList>
    </citation>
    <scope>NUCLEOTIDE SEQUENCE</scope>
</reference>
<dbReference type="AlphaFoldDB" id="A0A8H3F1X6"/>
<dbReference type="PANTHER" id="PTHR11552">
    <property type="entry name" value="GLUCOSE-METHANOL-CHOLINE GMC OXIDOREDUCTASE"/>
    <property type="match status" value="1"/>
</dbReference>
<keyword evidence="4" id="KW-1185">Reference proteome</keyword>
<dbReference type="Pfam" id="PF05199">
    <property type="entry name" value="GMC_oxred_C"/>
    <property type="match status" value="1"/>
</dbReference>
<dbReference type="GO" id="GO:0050660">
    <property type="term" value="F:flavin adenine dinucleotide binding"/>
    <property type="evidence" value="ECO:0007669"/>
    <property type="project" value="InterPro"/>
</dbReference>
<dbReference type="Gene3D" id="3.30.410.40">
    <property type="match status" value="1"/>
</dbReference>
<dbReference type="Gene3D" id="3.50.50.60">
    <property type="entry name" value="FAD/NAD(P)-binding domain"/>
    <property type="match status" value="1"/>
</dbReference>
<name>A0A8H3F1X6_9LECA</name>
<dbReference type="SUPFAM" id="SSF54373">
    <property type="entry name" value="FAD-linked reductases, C-terminal domain"/>
    <property type="match status" value="1"/>
</dbReference>
<dbReference type="OrthoDB" id="269227at2759"/>
<sequence length="176" mass="18417">MLSGIGPRATLEKYSIPMLSKLAGVGQSLWDQLLFSKTHPDHSAHSTEIEYATGTSITPNGNDLALIEAALSAPVLRGNVTIASADISTPPVIDMAWLTDPADADAQVAVAAVKRMREAFASIANITLGQELAPGPDIQSDAEILAYIRKTSVTIYHAAATCAMGKRGDSNAVVDS</sequence>
<evidence type="ECO:0000259" key="2">
    <source>
        <dbReference type="Pfam" id="PF05199"/>
    </source>
</evidence>
<organism evidence="3 4">
    <name type="scientific">Heterodermia speciosa</name>
    <dbReference type="NCBI Taxonomy" id="116794"/>
    <lineage>
        <taxon>Eukaryota</taxon>
        <taxon>Fungi</taxon>
        <taxon>Dikarya</taxon>
        <taxon>Ascomycota</taxon>
        <taxon>Pezizomycotina</taxon>
        <taxon>Lecanoromycetes</taxon>
        <taxon>OSLEUM clade</taxon>
        <taxon>Lecanoromycetidae</taxon>
        <taxon>Caliciales</taxon>
        <taxon>Physciaceae</taxon>
        <taxon>Heterodermia</taxon>
    </lineage>
</organism>